<accession>A0A058ZGJ0</accession>
<dbReference type="Pfam" id="PF04112">
    <property type="entry name" value="Mak10"/>
    <property type="match status" value="1"/>
</dbReference>
<feature type="domain" description="NAA35-like N-terminal" evidence="5">
    <location>
        <begin position="215"/>
        <end position="338"/>
    </location>
</feature>
<evidence type="ECO:0000256" key="4">
    <source>
        <dbReference type="SAM" id="MobiDB-lite"/>
    </source>
</evidence>
<feature type="domain" description="NAA35-like TPR repeats" evidence="6">
    <location>
        <begin position="39"/>
        <end position="171"/>
    </location>
</feature>
<dbReference type="OrthoDB" id="269405at2759"/>
<keyword evidence="3" id="KW-0963">Cytoplasm</keyword>
<evidence type="ECO:0000256" key="3">
    <source>
        <dbReference type="ARBA" id="ARBA00022490"/>
    </source>
</evidence>
<dbReference type="GeneID" id="20525351"/>
<dbReference type="InterPro" id="IPR007244">
    <property type="entry name" value="Naa35_N"/>
</dbReference>
<dbReference type="GO" id="GO:0031417">
    <property type="term" value="C:NatC complex"/>
    <property type="evidence" value="ECO:0007669"/>
    <property type="project" value="InterPro"/>
</dbReference>
<evidence type="ECO:0000256" key="2">
    <source>
        <dbReference type="ARBA" id="ARBA00006289"/>
    </source>
</evidence>
<dbReference type="PANTHER" id="PTHR21373">
    <property type="entry name" value="GLUCOSE REPRESSIBLE PROTEIN MAK10"/>
    <property type="match status" value="1"/>
</dbReference>
<comment type="subcellular location">
    <subcellularLocation>
        <location evidence="1">Cytoplasm</location>
    </subcellularLocation>
</comment>
<feature type="compositionally biased region" description="Pro residues" evidence="4">
    <location>
        <begin position="590"/>
        <end position="607"/>
    </location>
</feature>
<dbReference type="EMBL" id="KB932201">
    <property type="protein sequence ID" value="KCV73081.1"/>
    <property type="molecule type" value="Genomic_DNA"/>
</dbReference>
<feature type="region of interest" description="Disordered" evidence="4">
    <location>
        <begin position="585"/>
        <end position="611"/>
    </location>
</feature>
<comment type="similarity">
    <text evidence="2">Belongs to the MAK10 family.</text>
</comment>
<dbReference type="eggNOG" id="KOG2343">
    <property type="taxonomic scope" value="Eukaryota"/>
</dbReference>
<protein>
    <submittedName>
        <fullName evidence="7">Uncharacterized protein</fullName>
    </submittedName>
</protein>
<evidence type="ECO:0000313" key="7">
    <source>
        <dbReference type="EMBL" id="KCV73081.1"/>
    </source>
</evidence>
<gene>
    <name evidence="7" type="ORF">H696_00626</name>
</gene>
<keyword evidence="8" id="KW-1185">Reference proteome</keyword>
<dbReference type="InterPro" id="IPR057983">
    <property type="entry name" value="NAA35-like_N"/>
</dbReference>
<dbReference type="RefSeq" id="XP_009492782.1">
    <property type="nucleotide sequence ID" value="XM_009494507.1"/>
</dbReference>
<name>A0A058ZGJ0_FONAL</name>
<dbReference type="STRING" id="691883.A0A058ZGJ0"/>
<evidence type="ECO:0000259" key="6">
    <source>
        <dbReference type="Pfam" id="PF25789"/>
    </source>
</evidence>
<evidence type="ECO:0000259" key="5">
    <source>
        <dbReference type="Pfam" id="PF04112"/>
    </source>
</evidence>
<dbReference type="Pfam" id="PF25789">
    <property type="entry name" value="TPR_NAA35"/>
    <property type="match status" value="1"/>
</dbReference>
<evidence type="ECO:0000313" key="8">
    <source>
        <dbReference type="Proteomes" id="UP000030693"/>
    </source>
</evidence>
<organism evidence="7">
    <name type="scientific">Fonticula alba</name>
    <name type="common">Slime mold</name>
    <dbReference type="NCBI Taxonomy" id="691883"/>
    <lineage>
        <taxon>Eukaryota</taxon>
        <taxon>Rotosphaerida</taxon>
        <taxon>Fonticulaceae</taxon>
        <taxon>Fonticula</taxon>
    </lineage>
</organism>
<sequence>MSDLMLGHICHVTGFQLTGPHDAELIASGEVPPGLRDIVQPFLAECHAFLSTCLIYLLQNRGRALHSLRRSIAESDGLRRMAVQTDAKLQAALAKWPHHATVAGDAGSLPGTGYFQFLHNYAVHLKLSFMRDFLALGTELRLYNPHELASVYWYQSYLAASMQNLHRTMAARVQQMAAIRDAAPMADLNDWPHVSHWADVTEVFFRGCDALSRDGELLSTPDFCLRQVISAVDVMHPKMDSGYMAEDELPAALGVFRAEFPPTSEAEIARRSAGADPRAAWQGIDQAFDAGMLRTEGFSAAELVGIIDDLLAEEMVLHAGNSLAPSLGSSLYLQRPDRIKCPVLHAYCHNVLRCMDAVTRAISASGIGTDEEPSSSDATSAAVPNFLQVNLPAFPTARCMSMLEACMQAIQAATRQCLNPAGAPATAQHRSIYTLHADDTPRALTALGARLSLRLKLLDIYHNSPHMRNLNICNVASLQQTLRAVDLCMQTVDQGATPPAPDFAPAAAGGVYAFDRRIARKMFSFPSSTAALTPTREEAYAQMAAMLRHLVDASNLLLMTSEVGEFIFSLKSFLFTAPFPNLFGGKKKSPPGPRRPAASPPAKPLPLPQLLSNPDEPLQRFDAAEVLAQRAMLLALAALQHAGVYFDGAPVNLHAGVVGDSVSTTGADTAGADTTAVAGPANCVSHAFDCRFRPLLAQASPPPLEFKHFALSTNLHRLLALSGGFSQAAPVPEADLAACAGVLASGAGTTRGQRRAGVLRVLARARVLLQEAHAQLAALAALPKDTATVNPGADPRALSAGIGRIPLMAFPAWQERCAGLQATISANVEVISTLVDLVTAAGAAASPEDALSEPAAQFGQCDLPEALFDTRASRVGVLFQDSPLVPILKVTSRQ</sequence>
<proteinExistence type="inferred from homology"/>
<reference evidence="7" key="1">
    <citation type="submission" date="2013-04" db="EMBL/GenBank/DDBJ databases">
        <title>The Genome Sequence of Fonticula alba ATCC 38817.</title>
        <authorList>
            <consortium name="The Broad Institute Genomics Platform"/>
            <person name="Russ C."/>
            <person name="Cuomo C."/>
            <person name="Burger G."/>
            <person name="Gray M.W."/>
            <person name="Holland P.W.H."/>
            <person name="King N."/>
            <person name="Lang F.B.F."/>
            <person name="Roger A.J."/>
            <person name="Ruiz-Trillo I."/>
            <person name="Brown M."/>
            <person name="Walker B."/>
            <person name="Young S."/>
            <person name="Zeng Q."/>
            <person name="Gargeya S."/>
            <person name="Fitzgerald M."/>
            <person name="Haas B."/>
            <person name="Abouelleil A."/>
            <person name="Allen A.W."/>
            <person name="Alvarado L."/>
            <person name="Arachchi H.M."/>
            <person name="Berlin A.M."/>
            <person name="Chapman S.B."/>
            <person name="Gainer-Dewar J."/>
            <person name="Goldberg J."/>
            <person name="Griggs A."/>
            <person name="Gujja S."/>
            <person name="Hansen M."/>
            <person name="Howarth C."/>
            <person name="Imamovic A."/>
            <person name="Ireland A."/>
            <person name="Larimer J."/>
            <person name="McCowan C."/>
            <person name="Murphy C."/>
            <person name="Pearson M."/>
            <person name="Poon T.W."/>
            <person name="Priest M."/>
            <person name="Roberts A."/>
            <person name="Saif S."/>
            <person name="Shea T."/>
            <person name="Sisk P."/>
            <person name="Sykes S."/>
            <person name="Wortman J."/>
            <person name="Nusbaum C."/>
            <person name="Birren B."/>
        </authorList>
    </citation>
    <scope>NUCLEOTIDE SEQUENCE [LARGE SCALE GENOMIC DNA]</scope>
    <source>
        <strain evidence="7">ATCC 38817</strain>
    </source>
</reference>
<dbReference type="PANTHER" id="PTHR21373:SF0">
    <property type="entry name" value="N-ALPHA-ACETYLTRANSFERASE 35, NATC AUXILIARY SUBUNIT"/>
    <property type="match status" value="1"/>
</dbReference>
<evidence type="ECO:0000256" key="1">
    <source>
        <dbReference type="ARBA" id="ARBA00004496"/>
    </source>
</evidence>
<dbReference type="InterPro" id="IPR057982">
    <property type="entry name" value="TPR_NAA35"/>
</dbReference>
<dbReference type="AlphaFoldDB" id="A0A058ZGJ0"/>
<dbReference type="Proteomes" id="UP000030693">
    <property type="component" value="Unassembled WGS sequence"/>
</dbReference>